<dbReference type="AlphaFoldDB" id="A0A0F9PFV7"/>
<dbReference type="InterPro" id="IPR025267">
    <property type="entry name" value="ORF017-like"/>
</dbReference>
<dbReference type="Pfam" id="PF13252">
    <property type="entry name" value="Phage_capsid_3"/>
    <property type="match status" value="1"/>
</dbReference>
<sequence length="400" mass="43778">VMARTSILNPNQLTQRAWPQTFFMIMLENMQLSTLMSEGNDMPIVIDRTLQGRPGDQVIFELDMPLSNAGGTDDSDIETNEEAMSFFNFPVTIHERNHGVRSNGKMTDKRSAIKIRSKAIFALGRWSAEQVENDLIWSLSGLGNQNTFAGEGTSTILTVNEKAPSTNRIFYGGQTVAGVVTEEATDSAIGDGGAADPVNFLFGTKVITIVKLRAQLAFPKFKPVSIAGKFYYVMLLHPLQVKALSEETGAAGWAQIQQNANIRGLANPLFTKDGTGPERMFSGIVGVWQDVILLESERIETRVAGEVFDSGDTIDTNIVDGTYRVARGLLMGAQAGVIGWGQPWKRLERNFDYFRKPGTATDSIYATSKVRFRDPGAGQNTNTAQEDFAVFAVDTAVEEA</sequence>
<name>A0A0F9PFV7_9ZZZZ</name>
<protein>
    <submittedName>
        <fullName evidence="1">Uncharacterized protein</fullName>
    </submittedName>
</protein>
<comment type="caution">
    <text evidence="1">The sequence shown here is derived from an EMBL/GenBank/DDBJ whole genome shotgun (WGS) entry which is preliminary data.</text>
</comment>
<reference evidence="1" key="1">
    <citation type="journal article" date="2015" name="Nature">
        <title>Complex archaea that bridge the gap between prokaryotes and eukaryotes.</title>
        <authorList>
            <person name="Spang A."/>
            <person name="Saw J.H."/>
            <person name="Jorgensen S.L."/>
            <person name="Zaremba-Niedzwiedzka K."/>
            <person name="Martijn J."/>
            <person name="Lind A.E."/>
            <person name="van Eijk R."/>
            <person name="Schleper C."/>
            <person name="Guy L."/>
            <person name="Ettema T.J."/>
        </authorList>
    </citation>
    <scope>NUCLEOTIDE SEQUENCE</scope>
</reference>
<gene>
    <name evidence="1" type="ORF">LCGC14_1220630</name>
</gene>
<dbReference type="EMBL" id="LAZR01006423">
    <property type="protein sequence ID" value="KKM92217.1"/>
    <property type="molecule type" value="Genomic_DNA"/>
</dbReference>
<organism evidence="1">
    <name type="scientific">marine sediment metagenome</name>
    <dbReference type="NCBI Taxonomy" id="412755"/>
    <lineage>
        <taxon>unclassified sequences</taxon>
        <taxon>metagenomes</taxon>
        <taxon>ecological metagenomes</taxon>
    </lineage>
</organism>
<evidence type="ECO:0000313" key="1">
    <source>
        <dbReference type="EMBL" id="KKM92217.1"/>
    </source>
</evidence>
<feature type="non-terminal residue" evidence="1">
    <location>
        <position position="1"/>
    </location>
</feature>
<proteinExistence type="predicted"/>
<accession>A0A0F9PFV7</accession>